<reference evidence="1 2" key="1">
    <citation type="journal article" date="2016" name="Nat. Commun.">
        <title>Thousands of microbial genomes shed light on interconnected biogeochemical processes in an aquifer system.</title>
        <authorList>
            <person name="Anantharaman K."/>
            <person name="Brown C.T."/>
            <person name="Hug L.A."/>
            <person name="Sharon I."/>
            <person name="Castelle C.J."/>
            <person name="Probst A.J."/>
            <person name="Thomas B.C."/>
            <person name="Singh A."/>
            <person name="Wilkins M.J."/>
            <person name="Karaoz U."/>
            <person name="Brodie E.L."/>
            <person name="Williams K.H."/>
            <person name="Hubbard S.S."/>
            <person name="Banfield J.F."/>
        </authorList>
    </citation>
    <scope>NUCLEOTIDE SEQUENCE [LARGE SCALE GENOMIC DNA]</scope>
</reference>
<accession>A0A1G2PMR5</accession>
<organism evidence="1 2">
    <name type="scientific">Candidatus Terrybacteria bacterium RIFCSPHIGHO2_01_FULL_48_17</name>
    <dbReference type="NCBI Taxonomy" id="1802362"/>
    <lineage>
        <taxon>Bacteria</taxon>
        <taxon>Candidatus Terryibacteriota</taxon>
    </lineage>
</organism>
<dbReference type="Proteomes" id="UP000177629">
    <property type="component" value="Unassembled WGS sequence"/>
</dbReference>
<dbReference type="STRING" id="1802362.A2806_04325"/>
<proteinExistence type="predicted"/>
<protein>
    <submittedName>
        <fullName evidence="1">Uncharacterized protein</fullName>
    </submittedName>
</protein>
<comment type="caution">
    <text evidence="1">The sequence shown here is derived from an EMBL/GenBank/DDBJ whole genome shotgun (WGS) entry which is preliminary data.</text>
</comment>
<name>A0A1G2PMR5_9BACT</name>
<dbReference type="AlphaFoldDB" id="A0A1G2PMR5"/>
<evidence type="ECO:0000313" key="2">
    <source>
        <dbReference type="Proteomes" id="UP000177629"/>
    </source>
</evidence>
<sequence>MASADIEAQAKIMPCQEAWQRIHDSLHGLIYRNTLIPLTEWNYLDMGDRIAFRHFGLCEKRSCQVVRDQLARLHETKKKGAAHHD</sequence>
<evidence type="ECO:0000313" key="1">
    <source>
        <dbReference type="EMBL" id="OHA48892.1"/>
    </source>
</evidence>
<gene>
    <name evidence="1" type="ORF">A2806_04325</name>
</gene>
<dbReference type="EMBL" id="MHSS01000002">
    <property type="protein sequence ID" value="OHA48892.1"/>
    <property type="molecule type" value="Genomic_DNA"/>
</dbReference>